<organism evidence="2 3">
    <name type="scientific">Methylotenera versatilis (strain 301)</name>
    <dbReference type="NCBI Taxonomy" id="666681"/>
    <lineage>
        <taxon>Bacteria</taxon>
        <taxon>Pseudomonadati</taxon>
        <taxon>Pseudomonadota</taxon>
        <taxon>Betaproteobacteria</taxon>
        <taxon>Nitrosomonadales</taxon>
        <taxon>Methylophilaceae</taxon>
        <taxon>Methylotenera</taxon>
    </lineage>
</organism>
<feature type="chain" id="PRO_5003094498" description="Dicarboxylate transport domain-containing protein" evidence="1">
    <location>
        <begin position="23"/>
        <end position="597"/>
    </location>
</feature>
<sequence length="597" mass="66185">MFRQLAIVFSICISLFYQQAYAISAIQIQVGEVDAPAGKLKNAQFQVDLKGTKPTLSLKAEVKPTNEKEFIPFSLQCAQFNTEKIGQIDCLNGSFIAKQVKAPFSVNFVSYPNDFAIDIAFNAANFSDESGLHAGENLTGEIKLAAKNINNIWQWNGLISWDKGELFWQPFYFGKAGNRFEVNGTFKQPMLNIENASLLVNEVGKMTSSVQINTETKAVEDIKVSAKDVDFAGLYAIFLKPMAEKSVFGNLDVSGKADWQFEIKNLEPSSFELNLRDANIDDKNGKFAFKHMNAHLPWDYNSAKTVNIEYEGGHLLKMPLGDTKLSAVINRYSFTTPQLTLPILDGALNFTDLSAAMISDNWYWHVGMNVTPISMTEFTKALGWPIMQGKISGRVPQLTYAGKLLVMDGAMVFNVFDGTIGMDNLKIEDPLGVVPRLQADLQMRRLDLGNLTRTFSFGDIEGKLDGDVKSMVLENWKPVRLDASIQTSEGKHLKKISQRAVENIAALGGEGTAAALQRTFLRFFKEFNYEKIGLSCKLRQDVCEMGGVESTTTGYVIVKGKGIPAVNVNGYTQRISLSDLLGRIKRITDGNTKVLVQ</sequence>
<gene>
    <name evidence="2" type="ordered locus">M301_1930</name>
</gene>
<dbReference type="HOGENOM" id="CLU_025492_0_0_4"/>
<keyword evidence="1" id="KW-0732">Signal</keyword>
<reference evidence="3" key="1">
    <citation type="submission" date="2010-05" db="EMBL/GenBank/DDBJ databases">
        <title>Complete sequence of Methylotenera sp. 301.</title>
        <authorList>
            <person name="Lucas S."/>
            <person name="Copeland A."/>
            <person name="Lapidus A."/>
            <person name="Cheng J.-F."/>
            <person name="Bruce D."/>
            <person name="Goodwin L."/>
            <person name="Pitluck S."/>
            <person name="Clum A."/>
            <person name="Land M."/>
            <person name="Hauser L."/>
            <person name="Kyrpides N."/>
            <person name="Ivanova N."/>
            <person name="Chistoservova L."/>
            <person name="Kalyuzhnaya M."/>
            <person name="Woyke T."/>
        </authorList>
    </citation>
    <scope>NUCLEOTIDE SEQUENCE [LARGE SCALE GENOMIC DNA]</scope>
    <source>
        <strain evidence="3">301</strain>
    </source>
</reference>
<proteinExistence type="predicted"/>
<dbReference type="STRING" id="666681.M301_1930"/>
<dbReference type="KEGG" id="meh:M301_1930"/>
<dbReference type="AlphaFoldDB" id="D7DJU1"/>
<evidence type="ECO:0000313" key="2">
    <source>
        <dbReference type="EMBL" id="ADI30302.1"/>
    </source>
</evidence>
<dbReference type="RefSeq" id="WP_013148614.1">
    <property type="nucleotide sequence ID" value="NC_014207.1"/>
</dbReference>
<dbReference type="Proteomes" id="UP000000383">
    <property type="component" value="Chromosome"/>
</dbReference>
<evidence type="ECO:0000313" key="3">
    <source>
        <dbReference type="Proteomes" id="UP000000383"/>
    </source>
</evidence>
<feature type="signal peptide" evidence="1">
    <location>
        <begin position="1"/>
        <end position="22"/>
    </location>
</feature>
<reference evidence="2 3" key="2">
    <citation type="journal article" date="2011" name="J. Bacteriol.">
        <title>Genomes of three methylotrophs from a single niche uncover genetic and metabolic divergence of Methylophilaceae.</title>
        <authorList>
            <person name="Lapidus A."/>
            <person name="Clum A."/>
            <person name="Labutti K."/>
            <person name="Kaluzhnaya M.G."/>
            <person name="Lim S."/>
            <person name="Beck D.A."/>
            <person name="Glavina Del Rio T."/>
            <person name="Nolan M."/>
            <person name="Mavromatis K."/>
            <person name="Huntemann M."/>
            <person name="Lucas S."/>
            <person name="Lidstrom M.E."/>
            <person name="Ivanova N."/>
            <person name="Chistoserdova L."/>
        </authorList>
    </citation>
    <scope>NUCLEOTIDE SEQUENCE [LARGE SCALE GENOMIC DNA]</scope>
    <source>
        <strain evidence="2 3">301</strain>
    </source>
</reference>
<dbReference type="EMBL" id="CP002056">
    <property type="protein sequence ID" value="ADI30302.1"/>
    <property type="molecule type" value="Genomic_DNA"/>
</dbReference>
<evidence type="ECO:0000256" key="1">
    <source>
        <dbReference type="SAM" id="SignalP"/>
    </source>
</evidence>
<protein>
    <recommendedName>
        <fullName evidence="4">Dicarboxylate transport domain-containing protein</fullName>
    </recommendedName>
</protein>
<evidence type="ECO:0008006" key="4">
    <source>
        <dbReference type="Google" id="ProtNLM"/>
    </source>
</evidence>
<dbReference type="eggNOG" id="COG2911">
    <property type="taxonomic scope" value="Bacteria"/>
</dbReference>
<name>D7DJU1_METV0</name>
<keyword evidence="3" id="KW-1185">Reference proteome</keyword>
<accession>D7DJU1</accession>